<dbReference type="SUPFAM" id="SSF48452">
    <property type="entry name" value="TPR-like"/>
    <property type="match status" value="1"/>
</dbReference>
<comment type="caution">
    <text evidence="1">The sequence shown here is derived from an EMBL/GenBank/DDBJ whole genome shotgun (WGS) entry which is preliminary data.</text>
</comment>
<dbReference type="Gene3D" id="1.25.40.10">
    <property type="entry name" value="Tetratricopeptide repeat domain"/>
    <property type="match status" value="1"/>
</dbReference>
<protein>
    <recommendedName>
        <fullName evidence="3">Tetratricopeptide repeat protein</fullName>
    </recommendedName>
</protein>
<dbReference type="Proteomes" id="UP000265443">
    <property type="component" value="Unassembled WGS sequence"/>
</dbReference>
<dbReference type="EMBL" id="QWKY01000002">
    <property type="protein sequence ID" value="RIH80887.1"/>
    <property type="molecule type" value="Genomic_DNA"/>
</dbReference>
<keyword evidence="2" id="KW-1185">Reference proteome</keyword>
<evidence type="ECO:0008006" key="3">
    <source>
        <dbReference type="Google" id="ProtNLM"/>
    </source>
</evidence>
<dbReference type="InterPro" id="IPR011990">
    <property type="entry name" value="TPR-like_helical_dom_sf"/>
</dbReference>
<sequence>MSVLVIPTLGPFHILHPRYNGVTVAELVRAHQPEKIFLASYGPEELAAQRWRDQNEISFFHVLPWAESAGLEVEPLDAQSGLKAEAELFREALRQYPKGQQLLSKVEALEQGLHWVVSTPRTPEDFAQEPVLQALRGYHQGHVQAFGEGPATGFRRQRMAEVAERLRGFGGCAVVLVDVLEYPLLLEYLPQEQRRLPGAHTPTEPERQRSVLDRAWQLSDADDWAVLLQQLRDVEGPEALYCAAQIYLAAGQLEDAFELLEELVHTDFQHPAYLPGYTLARYGQLADVMGQRDKALRAYRAVLGLSWVPGEAREIAQAGQRTPFRLERA</sequence>
<evidence type="ECO:0000313" key="1">
    <source>
        <dbReference type="EMBL" id="RIH80887.1"/>
    </source>
</evidence>
<dbReference type="RefSeq" id="WP_240637058.1">
    <property type="nucleotide sequence ID" value="NZ_QWKY01000002.1"/>
</dbReference>
<reference evidence="1 2" key="1">
    <citation type="submission" date="2018-08" db="EMBL/GenBank/DDBJ databases">
        <title>Meiothermus hypogaeus DSM 23238 genome sequencing project.</title>
        <authorList>
            <person name="Da Costa M.S."/>
            <person name="Albuquerque L."/>
            <person name="Raposo P."/>
            <person name="Froufe H.J.C."/>
            <person name="Barroso C.S."/>
            <person name="Egas C."/>
        </authorList>
    </citation>
    <scope>NUCLEOTIDE SEQUENCE [LARGE SCALE GENOMIC DNA]</scope>
    <source>
        <strain evidence="1 2">DSM 23238</strain>
    </source>
</reference>
<organism evidence="1 2">
    <name type="scientific">Meiothermus hypogaeus</name>
    <dbReference type="NCBI Taxonomy" id="884155"/>
    <lineage>
        <taxon>Bacteria</taxon>
        <taxon>Thermotogati</taxon>
        <taxon>Deinococcota</taxon>
        <taxon>Deinococci</taxon>
        <taxon>Thermales</taxon>
        <taxon>Thermaceae</taxon>
        <taxon>Meiothermus</taxon>
    </lineage>
</organism>
<name>A0ABX9MRG2_9DEIN</name>
<evidence type="ECO:0000313" key="2">
    <source>
        <dbReference type="Proteomes" id="UP000265443"/>
    </source>
</evidence>
<proteinExistence type="predicted"/>
<accession>A0ABX9MRG2</accession>
<gene>
    <name evidence="1" type="ORF">Mhypo_00179</name>
</gene>